<dbReference type="Proteomes" id="UP000443070">
    <property type="component" value="Unassembled WGS sequence"/>
</dbReference>
<dbReference type="RefSeq" id="WP_149877569.1">
    <property type="nucleotide sequence ID" value="NZ_WNBG01000011.1"/>
</dbReference>
<comment type="caution">
    <text evidence="1">The sequence shown here is derived from an EMBL/GenBank/DDBJ whole genome shotgun (WGS) entry which is preliminary data.</text>
</comment>
<protein>
    <submittedName>
        <fullName evidence="1">Uncharacterized protein</fullName>
    </submittedName>
</protein>
<dbReference type="EMBL" id="WNBW01000011">
    <property type="protein sequence ID" value="MTU04780.1"/>
    <property type="molecule type" value="Genomic_DNA"/>
</dbReference>
<evidence type="ECO:0000313" key="1">
    <source>
        <dbReference type="EMBL" id="MTT76649.1"/>
    </source>
</evidence>
<gene>
    <name evidence="1" type="ORF">GMD11_10290</name>
    <name evidence="2" type="ORF">GMD18_10280</name>
</gene>
<evidence type="ECO:0000313" key="2">
    <source>
        <dbReference type="EMBL" id="MTU04780.1"/>
    </source>
</evidence>
<proteinExistence type="predicted"/>
<dbReference type="Proteomes" id="UP000484547">
    <property type="component" value="Unassembled WGS sequence"/>
</dbReference>
<reference evidence="3 4" key="1">
    <citation type="journal article" date="2019" name="Nat. Med.">
        <title>A library of human gut bacterial isolates paired with longitudinal multiomics data enables mechanistic microbiome research.</title>
        <authorList>
            <person name="Poyet M."/>
            <person name="Groussin M."/>
            <person name="Gibbons S.M."/>
            <person name="Avila-Pacheco J."/>
            <person name="Jiang X."/>
            <person name="Kearney S.M."/>
            <person name="Perrotta A.R."/>
            <person name="Berdy B."/>
            <person name="Zhao S."/>
            <person name="Lieberman T.D."/>
            <person name="Swanson P.K."/>
            <person name="Smith M."/>
            <person name="Roesemann S."/>
            <person name="Alexander J.E."/>
            <person name="Rich S.A."/>
            <person name="Livny J."/>
            <person name="Vlamakis H."/>
            <person name="Clish C."/>
            <person name="Bullock K."/>
            <person name="Deik A."/>
            <person name="Scott J."/>
            <person name="Pierce K.A."/>
            <person name="Xavier R.J."/>
            <person name="Alm E.J."/>
        </authorList>
    </citation>
    <scope>NUCLEOTIDE SEQUENCE [LARGE SCALE GENOMIC DNA]</scope>
    <source>
        <strain evidence="1 4">BIOML-A13</strain>
        <strain evidence="2 3">BIOML-A3</strain>
    </source>
</reference>
<name>A0A7X3BWA5_9FIRM</name>
<accession>A0A7X3BWA5</accession>
<evidence type="ECO:0000313" key="4">
    <source>
        <dbReference type="Proteomes" id="UP000484547"/>
    </source>
</evidence>
<dbReference type="AlphaFoldDB" id="A0A7X3BWA5"/>
<sequence>MKPINIKAMVALVEKEPGDQYVPVLKPVLMQILTELKHLRRKNSQLGGKVARYRREKKALEIMLSAVVINDDVE</sequence>
<organism evidence="1 4">
    <name type="scientific">Phascolarctobacterium faecium</name>
    <dbReference type="NCBI Taxonomy" id="33025"/>
    <lineage>
        <taxon>Bacteria</taxon>
        <taxon>Bacillati</taxon>
        <taxon>Bacillota</taxon>
        <taxon>Negativicutes</taxon>
        <taxon>Acidaminococcales</taxon>
        <taxon>Acidaminococcaceae</taxon>
        <taxon>Phascolarctobacterium</taxon>
    </lineage>
</organism>
<keyword evidence="3" id="KW-1185">Reference proteome</keyword>
<evidence type="ECO:0000313" key="3">
    <source>
        <dbReference type="Proteomes" id="UP000443070"/>
    </source>
</evidence>
<dbReference type="EMBL" id="WNBM01000010">
    <property type="protein sequence ID" value="MTT76649.1"/>
    <property type="molecule type" value="Genomic_DNA"/>
</dbReference>